<accession>A0A5R8K819</accession>
<evidence type="ECO:0000256" key="2">
    <source>
        <dbReference type="SAM" id="SignalP"/>
    </source>
</evidence>
<dbReference type="OrthoDB" id="9794725at2"/>
<dbReference type="Gene3D" id="3.40.50.1820">
    <property type="entry name" value="alpha/beta hydrolase"/>
    <property type="match status" value="1"/>
</dbReference>
<feature type="chain" id="PRO_5024424354" evidence="2">
    <location>
        <begin position="21"/>
        <end position="416"/>
    </location>
</feature>
<dbReference type="InterPro" id="IPR050300">
    <property type="entry name" value="GDXG_lipolytic_enzyme"/>
</dbReference>
<dbReference type="EMBL" id="VAUV01000024">
    <property type="protein sequence ID" value="TLD68487.1"/>
    <property type="molecule type" value="Genomic_DNA"/>
</dbReference>
<comment type="caution">
    <text evidence="4">The sequence shown here is derived from an EMBL/GenBank/DDBJ whole genome shotgun (WGS) entry which is preliminary data.</text>
</comment>
<organism evidence="4 5">
    <name type="scientific">Phragmitibacter flavus</name>
    <dbReference type="NCBI Taxonomy" id="2576071"/>
    <lineage>
        <taxon>Bacteria</taxon>
        <taxon>Pseudomonadati</taxon>
        <taxon>Verrucomicrobiota</taxon>
        <taxon>Verrucomicrobiia</taxon>
        <taxon>Verrucomicrobiales</taxon>
        <taxon>Verrucomicrobiaceae</taxon>
        <taxon>Phragmitibacter</taxon>
    </lineage>
</organism>
<dbReference type="GO" id="GO:0016787">
    <property type="term" value="F:hydrolase activity"/>
    <property type="evidence" value="ECO:0007669"/>
    <property type="project" value="UniProtKB-KW"/>
</dbReference>
<dbReference type="PANTHER" id="PTHR48081">
    <property type="entry name" value="AB HYDROLASE SUPERFAMILY PROTEIN C4A8.06C"/>
    <property type="match status" value="1"/>
</dbReference>
<dbReference type="PANTHER" id="PTHR48081:SF6">
    <property type="entry name" value="PEPTIDASE S9 PROLYL OLIGOPEPTIDASE CATALYTIC DOMAIN-CONTAINING PROTEIN"/>
    <property type="match status" value="1"/>
</dbReference>
<dbReference type="Proteomes" id="UP000306196">
    <property type="component" value="Unassembled WGS sequence"/>
</dbReference>
<gene>
    <name evidence="4" type="ORF">FEM03_22550</name>
</gene>
<dbReference type="InterPro" id="IPR029058">
    <property type="entry name" value="AB_hydrolase_fold"/>
</dbReference>
<evidence type="ECO:0000313" key="5">
    <source>
        <dbReference type="Proteomes" id="UP000306196"/>
    </source>
</evidence>
<dbReference type="SUPFAM" id="SSF53474">
    <property type="entry name" value="alpha/beta-Hydrolases"/>
    <property type="match status" value="1"/>
</dbReference>
<reference evidence="4 5" key="1">
    <citation type="submission" date="2019-05" db="EMBL/GenBank/DDBJ databases">
        <title>Verrucobacter flavum gen. nov., sp. nov. a new member of the family Verrucomicrobiaceae.</title>
        <authorList>
            <person name="Szuroczki S."/>
            <person name="Abbaszade G."/>
            <person name="Szabo A."/>
            <person name="Felfoldi T."/>
            <person name="Schumann P."/>
            <person name="Boka K."/>
            <person name="Keki Z."/>
            <person name="Toumi M."/>
            <person name="Toth E."/>
        </authorList>
    </citation>
    <scope>NUCLEOTIDE SEQUENCE [LARGE SCALE GENOMIC DNA]</scope>
    <source>
        <strain evidence="4 5">MG-N-17</strain>
    </source>
</reference>
<keyword evidence="2" id="KW-0732">Signal</keyword>
<sequence length="416" mass="44881">MKALAASLLFAALAINISVAQPAASARDPAPVNQRAVPLWPEGAPDAKGPGPEHQPTLDVYCPETNSSGAAVVICPGGGYGGLALDHEGKQVAQYYNSIGVTAFVLTYRHSGTGYHHPTPLNDAKRAIRWVRDHAEEYNIDSSRIGITGFSAGGHLASTAGTLFDKGNPDAPDKIERASSRPDFLVLGYPVISMSDTYTHKGSRNNLLGPDKKADDELAKKLSSQHNVTAETPPTFIFQTDEDTAVPAENAVAFYLALRQNKIPAELHIYQRGVHGVGLMQGDPILSTWSRHLTHWLRNNRFLRPSATGEVSGKITINGKPITWGSITFVPEDNLLPLITARIRNGEFSAKNRDQIPVGKHHLKIMFSAADANLSTQQAPAGIAETTKISPNSPDELTTEVREGVNNLTLDLNWAQ</sequence>
<dbReference type="AlphaFoldDB" id="A0A5R8K819"/>
<evidence type="ECO:0000256" key="1">
    <source>
        <dbReference type="ARBA" id="ARBA00022801"/>
    </source>
</evidence>
<evidence type="ECO:0000313" key="4">
    <source>
        <dbReference type="EMBL" id="TLD68487.1"/>
    </source>
</evidence>
<evidence type="ECO:0000259" key="3">
    <source>
        <dbReference type="Pfam" id="PF20434"/>
    </source>
</evidence>
<feature type="signal peptide" evidence="2">
    <location>
        <begin position="1"/>
        <end position="20"/>
    </location>
</feature>
<name>A0A5R8K819_9BACT</name>
<keyword evidence="5" id="KW-1185">Reference proteome</keyword>
<keyword evidence="1 4" id="KW-0378">Hydrolase</keyword>
<proteinExistence type="predicted"/>
<dbReference type="InterPro" id="IPR049492">
    <property type="entry name" value="BD-FAE-like_dom"/>
</dbReference>
<dbReference type="RefSeq" id="WP_138088579.1">
    <property type="nucleotide sequence ID" value="NZ_VAUV01000024.1"/>
</dbReference>
<protein>
    <submittedName>
        <fullName evidence="4">Alpha/beta hydrolase</fullName>
    </submittedName>
</protein>
<dbReference type="Pfam" id="PF20434">
    <property type="entry name" value="BD-FAE"/>
    <property type="match status" value="1"/>
</dbReference>
<feature type="domain" description="BD-FAE-like" evidence="3">
    <location>
        <begin position="58"/>
        <end position="257"/>
    </location>
</feature>